<evidence type="ECO:0000256" key="1">
    <source>
        <dbReference type="SAM" id="MobiDB-lite"/>
    </source>
</evidence>
<dbReference type="Proteomes" id="UP000237846">
    <property type="component" value="Unassembled WGS sequence"/>
</dbReference>
<dbReference type="SUPFAM" id="SSF89392">
    <property type="entry name" value="Prokaryotic lipoproteins and lipoprotein localization factors"/>
    <property type="match status" value="1"/>
</dbReference>
<gene>
    <name evidence="2" type="ORF">CLV72_103573</name>
</gene>
<sequence length="320" mass="33397">MARTLAAALLGGAAAMTLSGCMGIPGLPGASLDGLLTGMVSNTQSVQSFRAQIALEGAAADQAGMSGPVEMEYTSTPEALMRMDFTDPSTGEEGSMLMRESSGEFLIGAQGEWLRFAAPEGEAASGGGAGEQLSQGRQQDPLAQLQLLTASGDVEEVGREEVNGVPTTHYTGTYALADALAAVEDPAERDALQQLYGDSVEAVPYDVWIDNEQLPRRVSMEAAGTRTTIDFLEFNQAVDIRWPSEEEIIDFEDMLGGLGGDTGQWSGAEDLDLEGGGTGGFGGDIGEWGGSQPPDTSEMEESLQELEESLENLESAGPGA</sequence>
<accession>A0A2T0Q855</accession>
<protein>
    <submittedName>
        <fullName evidence="2">Uncharacterized protein</fullName>
    </submittedName>
</protein>
<proteinExistence type="predicted"/>
<dbReference type="AlphaFoldDB" id="A0A2T0Q855"/>
<reference evidence="2 3" key="1">
    <citation type="submission" date="2018-03" db="EMBL/GenBank/DDBJ databases">
        <title>Genomic Encyclopedia of Archaeal and Bacterial Type Strains, Phase II (KMG-II): from individual species to whole genera.</title>
        <authorList>
            <person name="Goeker M."/>
        </authorList>
    </citation>
    <scope>NUCLEOTIDE SEQUENCE [LARGE SCALE GENOMIC DNA]</scope>
    <source>
        <strain evidence="2 3">DSM 45601</strain>
    </source>
</reference>
<evidence type="ECO:0000313" key="3">
    <source>
        <dbReference type="Proteomes" id="UP000237846"/>
    </source>
</evidence>
<dbReference type="PROSITE" id="PS51257">
    <property type="entry name" value="PROKAR_LIPOPROTEIN"/>
    <property type="match status" value="1"/>
</dbReference>
<dbReference type="InterPro" id="IPR029046">
    <property type="entry name" value="LolA/LolB/LppX"/>
</dbReference>
<dbReference type="EMBL" id="PVZC01000003">
    <property type="protein sequence ID" value="PRX99962.1"/>
    <property type="molecule type" value="Genomic_DNA"/>
</dbReference>
<feature type="region of interest" description="Disordered" evidence="1">
    <location>
        <begin position="274"/>
        <end position="320"/>
    </location>
</feature>
<dbReference type="OrthoDB" id="3369896at2"/>
<keyword evidence="3" id="KW-1185">Reference proteome</keyword>
<organism evidence="2 3">
    <name type="scientific">Allonocardiopsis opalescens</name>
    <dbReference type="NCBI Taxonomy" id="1144618"/>
    <lineage>
        <taxon>Bacteria</taxon>
        <taxon>Bacillati</taxon>
        <taxon>Actinomycetota</taxon>
        <taxon>Actinomycetes</taxon>
        <taxon>Streptosporangiales</taxon>
        <taxon>Allonocardiopsis</taxon>
    </lineage>
</organism>
<dbReference type="RefSeq" id="WP_146159442.1">
    <property type="nucleotide sequence ID" value="NZ_PVZC01000003.1"/>
</dbReference>
<feature type="compositionally biased region" description="Acidic residues" evidence="1">
    <location>
        <begin position="297"/>
        <end position="311"/>
    </location>
</feature>
<feature type="compositionally biased region" description="Gly residues" evidence="1">
    <location>
        <begin position="274"/>
        <end position="289"/>
    </location>
</feature>
<name>A0A2T0Q855_9ACTN</name>
<evidence type="ECO:0000313" key="2">
    <source>
        <dbReference type="EMBL" id="PRX99962.1"/>
    </source>
</evidence>
<dbReference type="Gene3D" id="2.50.20.20">
    <property type="match status" value="1"/>
</dbReference>
<comment type="caution">
    <text evidence="2">The sequence shown here is derived from an EMBL/GenBank/DDBJ whole genome shotgun (WGS) entry which is preliminary data.</text>
</comment>